<feature type="compositionally biased region" description="Polar residues" evidence="1">
    <location>
        <begin position="172"/>
        <end position="181"/>
    </location>
</feature>
<comment type="caution">
    <text evidence="2">The sequence shown here is derived from an EMBL/GenBank/DDBJ whole genome shotgun (WGS) entry which is preliminary data.</text>
</comment>
<dbReference type="AlphaFoldDB" id="A0AAN9IP34"/>
<name>A0AAN9IP34_CROPI</name>
<evidence type="ECO:0000256" key="1">
    <source>
        <dbReference type="SAM" id="MobiDB-lite"/>
    </source>
</evidence>
<dbReference type="Proteomes" id="UP001372338">
    <property type="component" value="Unassembled WGS sequence"/>
</dbReference>
<organism evidence="2 3">
    <name type="scientific">Crotalaria pallida</name>
    <name type="common">Smooth rattlebox</name>
    <name type="synonym">Crotalaria striata</name>
    <dbReference type="NCBI Taxonomy" id="3830"/>
    <lineage>
        <taxon>Eukaryota</taxon>
        <taxon>Viridiplantae</taxon>
        <taxon>Streptophyta</taxon>
        <taxon>Embryophyta</taxon>
        <taxon>Tracheophyta</taxon>
        <taxon>Spermatophyta</taxon>
        <taxon>Magnoliopsida</taxon>
        <taxon>eudicotyledons</taxon>
        <taxon>Gunneridae</taxon>
        <taxon>Pentapetalae</taxon>
        <taxon>rosids</taxon>
        <taxon>fabids</taxon>
        <taxon>Fabales</taxon>
        <taxon>Fabaceae</taxon>
        <taxon>Papilionoideae</taxon>
        <taxon>50 kb inversion clade</taxon>
        <taxon>genistoids sensu lato</taxon>
        <taxon>core genistoids</taxon>
        <taxon>Crotalarieae</taxon>
        <taxon>Crotalaria</taxon>
    </lineage>
</organism>
<protein>
    <submittedName>
        <fullName evidence="2">Uncharacterized protein</fullName>
    </submittedName>
</protein>
<reference evidence="2 3" key="1">
    <citation type="submission" date="2024-01" db="EMBL/GenBank/DDBJ databases">
        <title>The genomes of 5 underutilized Papilionoideae crops provide insights into root nodulation and disease resistanc.</title>
        <authorList>
            <person name="Yuan L."/>
        </authorList>
    </citation>
    <scope>NUCLEOTIDE SEQUENCE [LARGE SCALE GENOMIC DNA]</scope>
    <source>
        <strain evidence="2">ZHUSHIDOU_FW_LH</strain>
        <tissue evidence="2">Leaf</tissue>
    </source>
</reference>
<accession>A0AAN9IP34</accession>
<feature type="region of interest" description="Disordered" evidence="1">
    <location>
        <begin position="159"/>
        <end position="181"/>
    </location>
</feature>
<sequence length="181" mass="19931">MGLRSLLLRLWQQLLQEWSLPLGRIVANDVEAFAASDVVIASLGIEIVAFAAVAAAPSRMVMEGPSCGSKGIVLLAFEDNRSSKIGVRFDKFNLFQMTMILEAFVKMVMVSFVLSLKVDGSREDDFDNIAINEIFESPSHETQEETANPKLEEIAKFQSEEISAPLPVETAKPQQDETSPP</sequence>
<evidence type="ECO:0000313" key="3">
    <source>
        <dbReference type="Proteomes" id="UP001372338"/>
    </source>
</evidence>
<evidence type="ECO:0000313" key="2">
    <source>
        <dbReference type="EMBL" id="KAK7283645.1"/>
    </source>
</evidence>
<keyword evidence="3" id="KW-1185">Reference proteome</keyword>
<dbReference type="EMBL" id="JAYWIO010000002">
    <property type="protein sequence ID" value="KAK7283645.1"/>
    <property type="molecule type" value="Genomic_DNA"/>
</dbReference>
<proteinExistence type="predicted"/>
<gene>
    <name evidence="2" type="ORF">RIF29_13302</name>
</gene>